<name>A0A6A5HEC1_CAERE</name>
<dbReference type="KEGG" id="crq:GCK72_004683"/>
<feature type="region of interest" description="Disordered" evidence="2">
    <location>
        <begin position="293"/>
        <end position="320"/>
    </location>
</feature>
<evidence type="ECO:0000256" key="2">
    <source>
        <dbReference type="SAM" id="MobiDB-lite"/>
    </source>
</evidence>
<dbReference type="InterPro" id="IPR015943">
    <property type="entry name" value="WD40/YVTN_repeat-like_dom_sf"/>
</dbReference>
<dbReference type="GO" id="GO:0031124">
    <property type="term" value="P:mRNA 3'-end processing"/>
    <property type="evidence" value="ECO:0007669"/>
    <property type="project" value="InterPro"/>
</dbReference>
<comment type="caution">
    <text evidence="4">The sequence shown here is derived from an EMBL/GenBank/DDBJ whole genome shotgun (WGS) entry which is preliminary data.</text>
</comment>
<evidence type="ECO:0000313" key="5">
    <source>
        <dbReference type="Proteomes" id="UP000483820"/>
    </source>
</evidence>
<dbReference type="PANTHER" id="PTHR22836:SF0">
    <property type="entry name" value="PRE-MRNA 3' END PROCESSING PROTEIN WDR33"/>
    <property type="match status" value="1"/>
</dbReference>
<feature type="transmembrane region" description="Helical" evidence="3">
    <location>
        <begin position="387"/>
        <end position="408"/>
    </location>
</feature>
<keyword evidence="1" id="KW-0853">WD repeat</keyword>
<sequence>MDLYIWIHRYTDGRQEDWKIPNTRLAPNPRRTLRFYWMVDGEKEIGLLEHAHDQAIWSMKWHPLGHILATGSNDNNTKFWARNRPGDTVEDIFGLSSHTTMIGHLDKEREPRMAPLKSNQETQEVYRSDTFIPGMGLDENLYEQLNKDGNLMTTDTTLLVPDDMSRQNLAPMIGAKRTLIKQPPAKKAQRQFERMWNNSKGIGAGTDDFAAMIGGMGREDAESSSGGGGGMMRSTMPNVTLTIQPSTSSMTSSQPRMMNSHHRFQRNCEDLQSLYAARSQGNVEGSEEIDTMSVATQTDPEGPEAETQQDLRLEGAQQTQQDLRLEGGQLAQEDLRLEGGQLTQQDLRLEGGQLAQEDLRLEGGQLTQQDLRLEGGQQTQQGSRNELILATCSAFIGAVAGIFLYSIIKVKFTK</sequence>
<evidence type="ECO:0000313" key="4">
    <source>
        <dbReference type="EMBL" id="KAF1764733.1"/>
    </source>
</evidence>
<evidence type="ECO:0000256" key="1">
    <source>
        <dbReference type="PROSITE-ProRule" id="PRU00221"/>
    </source>
</evidence>
<dbReference type="Gene3D" id="2.130.10.10">
    <property type="entry name" value="YVTN repeat-like/Quinoprotein amine dehydrogenase"/>
    <property type="match status" value="1"/>
</dbReference>
<accession>A0A6A5HEC1</accession>
<dbReference type="SMART" id="SM00320">
    <property type="entry name" value="WD40"/>
    <property type="match status" value="1"/>
</dbReference>
<dbReference type="InterPro" id="IPR001680">
    <property type="entry name" value="WD40_rpt"/>
</dbReference>
<dbReference type="CTD" id="78773961"/>
<keyword evidence="3" id="KW-1133">Transmembrane helix</keyword>
<dbReference type="Proteomes" id="UP000483820">
    <property type="component" value="Chromosome II"/>
</dbReference>
<dbReference type="EMBL" id="WUAV01000002">
    <property type="protein sequence ID" value="KAF1764733.1"/>
    <property type="molecule type" value="Genomic_DNA"/>
</dbReference>
<gene>
    <name evidence="4" type="ORF">GCK72_004683</name>
</gene>
<dbReference type="InterPro" id="IPR045245">
    <property type="entry name" value="Pfs2-like"/>
</dbReference>
<dbReference type="InterPro" id="IPR036322">
    <property type="entry name" value="WD40_repeat_dom_sf"/>
</dbReference>
<keyword evidence="3" id="KW-0812">Transmembrane</keyword>
<dbReference type="GeneID" id="78773961"/>
<proteinExistence type="predicted"/>
<dbReference type="PANTHER" id="PTHR22836">
    <property type="entry name" value="WD40 REPEAT PROTEIN"/>
    <property type="match status" value="1"/>
</dbReference>
<protein>
    <submittedName>
        <fullName evidence="4">Uncharacterized protein</fullName>
    </submittedName>
</protein>
<organism evidence="4 5">
    <name type="scientific">Caenorhabditis remanei</name>
    <name type="common">Caenorhabditis vulgaris</name>
    <dbReference type="NCBI Taxonomy" id="31234"/>
    <lineage>
        <taxon>Eukaryota</taxon>
        <taxon>Metazoa</taxon>
        <taxon>Ecdysozoa</taxon>
        <taxon>Nematoda</taxon>
        <taxon>Chromadorea</taxon>
        <taxon>Rhabditida</taxon>
        <taxon>Rhabditina</taxon>
        <taxon>Rhabditomorpha</taxon>
        <taxon>Rhabditoidea</taxon>
        <taxon>Rhabditidae</taxon>
        <taxon>Peloderinae</taxon>
        <taxon>Caenorhabditis</taxon>
    </lineage>
</organism>
<dbReference type="Pfam" id="PF00400">
    <property type="entry name" value="WD40"/>
    <property type="match status" value="1"/>
</dbReference>
<dbReference type="RefSeq" id="XP_053589022.1">
    <property type="nucleotide sequence ID" value="XM_053724828.1"/>
</dbReference>
<dbReference type="PROSITE" id="PS50294">
    <property type="entry name" value="WD_REPEATS_REGION"/>
    <property type="match status" value="1"/>
</dbReference>
<feature type="compositionally biased region" description="Polar residues" evidence="2">
    <location>
        <begin position="306"/>
        <end position="320"/>
    </location>
</feature>
<dbReference type="AlphaFoldDB" id="A0A6A5HEC1"/>
<dbReference type="SUPFAM" id="SSF50978">
    <property type="entry name" value="WD40 repeat-like"/>
    <property type="match status" value="1"/>
</dbReference>
<keyword evidence="3" id="KW-0472">Membrane</keyword>
<dbReference type="PROSITE" id="PS50082">
    <property type="entry name" value="WD_REPEATS_2"/>
    <property type="match status" value="1"/>
</dbReference>
<reference evidence="4 5" key="1">
    <citation type="submission" date="2019-12" db="EMBL/GenBank/DDBJ databases">
        <title>Chromosome-level assembly of the Caenorhabditis remanei genome.</title>
        <authorList>
            <person name="Teterina A.A."/>
            <person name="Willis J.H."/>
            <person name="Phillips P.C."/>
        </authorList>
    </citation>
    <scope>NUCLEOTIDE SEQUENCE [LARGE SCALE GENOMIC DNA]</scope>
    <source>
        <strain evidence="4 5">PX506</strain>
        <tissue evidence="4">Whole organism</tissue>
    </source>
</reference>
<feature type="repeat" description="WD" evidence="1">
    <location>
        <begin position="49"/>
        <end position="80"/>
    </location>
</feature>
<dbReference type="GO" id="GO:0005847">
    <property type="term" value="C:mRNA cleavage and polyadenylation specificity factor complex"/>
    <property type="evidence" value="ECO:0007669"/>
    <property type="project" value="TreeGrafter"/>
</dbReference>
<evidence type="ECO:0000256" key="3">
    <source>
        <dbReference type="SAM" id="Phobius"/>
    </source>
</evidence>